<dbReference type="Gene3D" id="3.30.70.1060">
    <property type="entry name" value="Dimeric alpha+beta barrel"/>
    <property type="match status" value="1"/>
</dbReference>
<keyword evidence="4" id="KW-1185">Reference proteome</keyword>
<dbReference type="EMBL" id="ANNX02000047">
    <property type="protein sequence ID" value="KYC36502.1"/>
    <property type="molecule type" value="Genomic_DNA"/>
</dbReference>
<dbReference type="Proteomes" id="UP000076925">
    <property type="component" value="Unassembled WGS sequence"/>
</dbReference>
<name>A0A139WVN6_9CYAN</name>
<dbReference type="InterPro" id="IPR011008">
    <property type="entry name" value="Dimeric_a/b-barrel"/>
</dbReference>
<dbReference type="SUPFAM" id="SSF54909">
    <property type="entry name" value="Dimeric alpha+beta barrel"/>
    <property type="match status" value="1"/>
</dbReference>
<dbReference type="AlphaFoldDB" id="A0A139WVN6"/>
<gene>
    <name evidence="3" type="ORF">WA1_43205</name>
</gene>
<evidence type="ECO:0000256" key="1">
    <source>
        <dbReference type="ARBA" id="ARBA00007689"/>
    </source>
</evidence>
<sequence length="88" mass="10069">MPWFVKIEEGKVDKPIFDQYVPDHKAYVQDLIAKGHKAKTGYWAQRGGGMMIFEAASMDEAQAIVARDPLIENGCVSYKVYEWKIVME</sequence>
<reference evidence="3 4" key="1">
    <citation type="journal article" date="2013" name="Genome Biol. Evol.">
        <title>Genomes of Stigonematalean cyanobacteria (subsection V) and the evolution of oxygenic photosynthesis from prokaryotes to plastids.</title>
        <authorList>
            <person name="Dagan T."/>
            <person name="Roettger M."/>
            <person name="Stucken K."/>
            <person name="Landan G."/>
            <person name="Koch R."/>
            <person name="Major P."/>
            <person name="Gould S.B."/>
            <person name="Goremykin V.V."/>
            <person name="Rippka R."/>
            <person name="Tandeau de Marsac N."/>
            <person name="Gugger M."/>
            <person name="Lockhart P.J."/>
            <person name="Allen J.F."/>
            <person name="Brune I."/>
            <person name="Maus I."/>
            <person name="Puhler A."/>
            <person name="Martin W.F."/>
        </authorList>
    </citation>
    <scope>NUCLEOTIDE SEQUENCE [LARGE SCALE GENOMIC DNA]</scope>
    <source>
        <strain evidence="3 4">PCC 7110</strain>
    </source>
</reference>
<dbReference type="STRING" id="128403.WA1_43205"/>
<proteinExistence type="inferred from homology"/>
<organism evidence="3 4">
    <name type="scientific">Scytonema hofmannii PCC 7110</name>
    <dbReference type="NCBI Taxonomy" id="128403"/>
    <lineage>
        <taxon>Bacteria</taxon>
        <taxon>Bacillati</taxon>
        <taxon>Cyanobacteriota</taxon>
        <taxon>Cyanophyceae</taxon>
        <taxon>Nostocales</taxon>
        <taxon>Scytonemataceae</taxon>
        <taxon>Scytonema</taxon>
    </lineage>
</organism>
<comment type="similarity">
    <text evidence="1">Belongs to the YciI family.</text>
</comment>
<dbReference type="PANTHER" id="PTHR37828">
    <property type="entry name" value="GSR2449 PROTEIN"/>
    <property type="match status" value="1"/>
</dbReference>
<dbReference type="Pfam" id="PF03795">
    <property type="entry name" value="YCII"/>
    <property type="match status" value="1"/>
</dbReference>
<comment type="caution">
    <text evidence="3">The sequence shown here is derived from an EMBL/GenBank/DDBJ whole genome shotgun (WGS) entry which is preliminary data.</text>
</comment>
<dbReference type="OrthoDB" id="531275at2"/>
<protein>
    <recommendedName>
        <fullName evidence="2">YCII-related domain-containing protein</fullName>
    </recommendedName>
</protein>
<dbReference type="RefSeq" id="WP_017748244.1">
    <property type="nucleotide sequence ID" value="NZ_KQ976354.1"/>
</dbReference>
<feature type="domain" description="YCII-related" evidence="2">
    <location>
        <begin position="18"/>
        <end position="84"/>
    </location>
</feature>
<evidence type="ECO:0000313" key="4">
    <source>
        <dbReference type="Proteomes" id="UP000076925"/>
    </source>
</evidence>
<accession>A0A139WVN6</accession>
<evidence type="ECO:0000259" key="2">
    <source>
        <dbReference type="Pfam" id="PF03795"/>
    </source>
</evidence>
<dbReference type="InterPro" id="IPR005545">
    <property type="entry name" value="YCII"/>
</dbReference>
<evidence type="ECO:0000313" key="3">
    <source>
        <dbReference type="EMBL" id="KYC36502.1"/>
    </source>
</evidence>
<dbReference type="PANTHER" id="PTHR37828:SF1">
    <property type="entry name" value="YCII-RELATED DOMAIN-CONTAINING PROTEIN"/>
    <property type="match status" value="1"/>
</dbReference>